<dbReference type="Proteomes" id="UP000198859">
    <property type="component" value="Chromosome I"/>
</dbReference>
<evidence type="ECO:0000256" key="4">
    <source>
        <dbReference type="ARBA" id="ARBA00022989"/>
    </source>
</evidence>
<dbReference type="STRING" id="642780.SAMN04488570_2540"/>
<name>A0A1H1UKW5_9ACTN</name>
<accession>A0A1H1UKW5</accession>
<dbReference type="Gene3D" id="1.20.1260.100">
    <property type="entry name" value="TspO/MBR protein"/>
    <property type="match status" value="1"/>
</dbReference>
<dbReference type="GO" id="GO:0016020">
    <property type="term" value="C:membrane"/>
    <property type="evidence" value="ECO:0007669"/>
    <property type="project" value="UniProtKB-SubCell"/>
</dbReference>
<evidence type="ECO:0000313" key="7">
    <source>
        <dbReference type="Proteomes" id="UP000198859"/>
    </source>
</evidence>
<dbReference type="Pfam" id="PF03073">
    <property type="entry name" value="TspO_MBR"/>
    <property type="match status" value="1"/>
</dbReference>
<evidence type="ECO:0000256" key="5">
    <source>
        <dbReference type="ARBA" id="ARBA00023136"/>
    </source>
</evidence>
<dbReference type="FunFam" id="1.20.1260.100:FF:000001">
    <property type="entry name" value="translocator protein 2"/>
    <property type="match status" value="1"/>
</dbReference>
<dbReference type="PANTHER" id="PTHR10057">
    <property type="entry name" value="PERIPHERAL-TYPE BENZODIAZEPINE RECEPTOR"/>
    <property type="match status" value="1"/>
</dbReference>
<proteinExistence type="inferred from homology"/>
<dbReference type="PIRSF" id="PIRSF005859">
    <property type="entry name" value="PBR"/>
    <property type="match status" value="1"/>
</dbReference>
<comment type="similarity">
    <text evidence="2">Belongs to the TspO/BZRP family.</text>
</comment>
<gene>
    <name evidence="6" type="ORF">SAMN04488570_2540</name>
</gene>
<keyword evidence="4" id="KW-1133">Transmembrane helix</keyword>
<dbReference type="CDD" id="cd15904">
    <property type="entry name" value="TSPO_MBR"/>
    <property type="match status" value="1"/>
</dbReference>
<keyword evidence="5" id="KW-0472">Membrane</keyword>
<dbReference type="GO" id="GO:0033013">
    <property type="term" value="P:tetrapyrrole metabolic process"/>
    <property type="evidence" value="ECO:0007669"/>
    <property type="project" value="UniProtKB-ARBA"/>
</dbReference>
<comment type="subcellular location">
    <subcellularLocation>
        <location evidence="1">Membrane</location>
        <topology evidence="1">Multi-pass membrane protein</topology>
    </subcellularLocation>
</comment>
<dbReference type="AlphaFoldDB" id="A0A1H1UKW5"/>
<dbReference type="InterPro" id="IPR038330">
    <property type="entry name" value="TspO/MBR-related_sf"/>
</dbReference>
<organism evidence="6 7">
    <name type="scientific">Nocardioides scoriae</name>
    <dbReference type="NCBI Taxonomy" id="642780"/>
    <lineage>
        <taxon>Bacteria</taxon>
        <taxon>Bacillati</taxon>
        <taxon>Actinomycetota</taxon>
        <taxon>Actinomycetes</taxon>
        <taxon>Propionibacteriales</taxon>
        <taxon>Nocardioidaceae</taxon>
        <taxon>Nocardioides</taxon>
    </lineage>
</organism>
<dbReference type="PANTHER" id="PTHR10057:SF0">
    <property type="entry name" value="TRANSLOCATOR PROTEIN"/>
    <property type="match status" value="1"/>
</dbReference>
<evidence type="ECO:0000256" key="2">
    <source>
        <dbReference type="ARBA" id="ARBA00007524"/>
    </source>
</evidence>
<keyword evidence="3" id="KW-0812">Transmembrane</keyword>
<evidence type="ECO:0000313" key="6">
    <source>
        <dbReference type="EMBL" id="SDS72459.1"/>
    </source>
</evidence>
<dbReference type="EMBL" id="LT629757">
    <property type="protein sequence ID" value="SDS72459.1"/>
    <property type="molecule type" value="Genomic_DNA"/>
</dbReference>
<dbReference type="RefSeq" id="WP_172833909.1">
    <property type="nucleotide sequence ID" value="NZ_LT629757.1"/>
</dbReference>
<keyword evidence="7" id="KW-1185">Reference proteome</keyword>
<dbReference type="InterPro" id="IPR004307">
    <property type="entry name" value="TspO_MBR"/>
</dbReference>
<reference evidence="7" key="1">
    <citation type="submission" date="2016-10" db="EMBL/GenBank/DDBJ databases">
        <authorList>
            <person name="Varghese N."/>
            <person name="Submissions S."/>
        </authorList>
    </citation>
    <scope>NUCLEOTIDE SEQUENCE [LARGE SCALE GENOMIC DNA]</scope>
    <source>
        <strain evidence="7">DSM 22127</strain>
    </source>
</reference>
<sequence>MGASDRLRSLLSTPRGRRTLAATGAATTLGAGLGAVATTPDDPWYAALDKPSWDPPGWVYPAVWTPLYADLAVTSAAALTALEEQGRREEASMLRRTLAVNLVLNTGWSVLFWRSRRPWFSTVWCAALAAHSGVLVRRVGEVEPALAAALAPYPAWCSFATVLNGTLARRNA</sequence>
<evidence type="ECO:0000256" key="3">
    <source>
        <dbReference type="ARBA" id="ARBA00022692"/>
    </source>
</evidence>
<evidence type="ECO:0000256" key="1">
    <source>
        <dbReference type="ARBA" id="ARBA00004141"/>
    </source>
</evidence>
<protein>
    <submittedName>
        <fullName evidence="6">TspO and MBR related proteins</fullName>
    </submittedName>
</protein>